<reference evidence="3" key="1">
    <citation type="journal article" date="2019" name="Int. J. Syst. Evol. Microbiol.">
        <title>The Global Catalogue of Microorganisms (GCM) 10K type strain sequencing project: providing services to taxonomists for standard genome sequencing and annotation.</title>
        <authorList>
            <consortium name="The Broad Institute Genomics Platform"/>
            <consortium name="The Broad Institute Genome Sequencing Center for Infectious Disease"/>
            <person name="Wu L."/>
            <person name="Ma J."/>
        </authorList>
    </citation>
    <scope>NUCLEOTIDE SEQUENCE [LARGE SCALE GENOMIC DNA]</scope>
    <source>
        <strain evidence="3">JCM 17551</strain>
    </source>
</reference>
<dbReference type="SUPFAM" id="SSF54427">
    <property type="entry name" value="NTF2-like"/>
    <property type="match status" value="1"/>
</dbReference>
<dbReference type="Pfam" id="PF02810">
    <property type="entry name" value="SEC-C"/>
    <property type="match status" value="1"/>
</dbReference>
<comment type="caution">
    <text evidence="2">The sequence shown here is derived from an EMBL/GenBank/DDBJ whole genome shotgun (WGS) entry which is preliminary data.</text>
</comment>
<evidence type="ECO:0000259" key="1">
    <source>
        <dbReference type="Pfam" id="PF17775"/>
    </source>
</evidence>
<dbReference type="InterPro" id="IPR032710">
    <property type="entry name" value="NTF2-like_dom_sf"/>
</dbReference>
<dbReference type="Proteomes" id="UP001501565">
    <property type="component" value="Unassembled WGS sequence"/>
</dbReference>
<sequence>MILNQNKTKPCPCGSNKRFDLCCGPYINGVKKPSTAKALMKSRFTAYALANEEYLKATWHPFSCPQKLELNKDKTQWQQLKILGSKKGKSLDKKGWVAFAAFYLDESGQQGVLKEESLFVREAGQWLYHSGTPIED</sequence>
<dbReference type="SUPFAM" id="SSF103642">
    <property type="entry name" value="Sec-C motif"/>
    <property type="match status" value="1"/>
</dbReference>
<dbReference type="Pfam" id="PF17775">
    <property type="entry name" value="YchJ_M-like"/>
    <property type="match status" value="1"/>
</dbReference>
<protein>
    <submittedName>
        <fullName evidence="2">YchJ family protein</fullName>
    </submittedName>
</protein>
<accession>A0ABP7MXK9</accession>
<feature type="domain" description="YchJ-like middle NTF2-like" evidence="1">
    <location>
        <begin position="35"/>
        <end position="131"/>
    </location>
</feature>
<keyword evidence="3" id="KW-1185">Reference proteome</keyword>
<evidence type="ECO:0000313" key="3">
    <source>
        <dbReference type="Proteomes" id="UP001501565"/>
    </source>
</evidence>
<dbReference type="EMBL" id="BAABBN010000007">
    <property type="protein sequence ID" value="GAA3932279.1"/>
    <property type="molecule type" value="Genomic_DNA"/>
</dbReference>
<dbReference type="InterPro" id="IPR048469">
    <property type="entry name" value="YchJ-like_M"/>
</dbReference>
<evidence type="ECO:0000313" key="2">
    <source>
        <dbReference type="EMBL" id="GAA3932279.1"/>
    </source>
</evidence>
<gene>
    <name evidence="2" type="ORF">GCM10022277_31470</name>
</gene>
<organism evidence="2 3">
    <name type="scientific">Litoribacillus peritrichatus</name>
    <dbReference type="NCBI Taxonomy" id="718191"/>
    <lineage>
        <taxon>Bacteria</taxon>
        <taxon>Pseudomonadati</taxon>
        <taxon>Pseudomonadota</taxon>
        <taxon>Gammaproteobacteria</taxon>
        <taxon>Oceanospirillales</taxon>
        <taxon>Oceanospirillaceae</taxon>
        <taxon>Litoribacillus</taxon>
    </lineage>
</organism>
<name>A0ABP7MXK9_9GAMM</name>
<dbReference type="InterPro" id="IPR004027">
    <property type="entry name" value="SEC_C_motif"/>
</dbReference>
<proteinExistence type="predicted"/>
<dbReference type="RefSeq" id="WP_344799517.1">
    <property type="nucleotide sequence ID" value="NZ_BAABBN010000007.1"/>
</dbReference>
<dbReference type="Gene3D" id="3.10.450.50">
    <property type="match status" value="1"/>
</dbReference>